<evidence type="ECO:0000256" key="1">
    <source>
        <dbReference type="ARBA" id="ARBA00001589"/>
    </source>
</evidence>
<evidence type="ECO:0000256" key="15">
    <source>
        <dbReference type="PIRSR" id="PIRSR605511-2"/>
    </source>
</evidence>
<evidence type="ECO:0000256" key="3">
    <source>
        <dbReference type="ARBA" id="ARBA00001936"/>
    </source>
</evidence>
<dbReference type="PRINTS" id="PR01790">
    <property type="entry name" value="SMP30FAMILY"/>
</dbReference>
<evidence type="ECO:0000259" key="16">
    <source>
        <dbReference type="Pfam" id="PF08450"/>
    </source>
</evidence>
<dbReference type="InterPro" id="IPR011042">
    <property type="entry name" value="6-blade_b-propeller_TolB-like"/>
</dbReference>
<evidence type="ECO:0000256" key="5">
    <source>
        <dbReference type="ARBA" id="ARBA00004496"/>
    </source>
</evidence>
<dbReference type="PANTHER" id="PTHR10907:SF47">
    <property type="entry name" value="REGUCALCIN"/>
    <property type="match status" value="1"/>
</dbReference>
<comment type="similarity">
    <text evidence="6">Belongs to the SMP-30/CGR1 family.</text>
</comment>
<dbReference type="SUPFAM" id="SSF63829">
    <property type="entry name" value="Calcium-dependent phosphotriesterase"/>
    <property type="match status" value="1"/>
</dbReference>
<dbReference type="GO" id="GO:0005737">
    <property type="term" value="C:cytoplasm"/>
    <property type="evidence" value="ECO:0007669"/>
    <property type="project" value="UniProtKB-SubCell"/>
</dbReference>
<dbReference type="Gene3D" id="2.120.10.30">
    <property type="entry name" value="TolB, C-terminal domain"/>
    <property type="match status" value="1"/>
</dbReference>
<feature type="active site" description="Proton donor/acceptor" evidence="14">
    <location>
        <position position="211"/>
    </location>
</feature>
<keyword evidence="9" id="KW-0963">Cytoplasm</keyword>
<dbReference type="GO" id="GO:0030234">
    <property type="term" value="F:enzyme regulator activity"/>
    <property type="evidence" value="ECO:0007669"/>
    <property type="project" value="InterPro"/>
</dbReference>
<evidence type="ECO:0000256" key="2">
    <source>
        <dbReference type="ARBA" id="ARBA00001913"/>
    </source>
</evidence>
<evidence type="ECO:0000256" key="8">
    <source>
        <dbReference type="ARBA" id="ARBA00016808"/>
    </source>
</evidence>
<reference evidence="17 18" key="1">
    <citation type="submission" date="2024-02" db="EMBL/GenBank/DDBJ databases">
        <title>Chromosome-scale genome assembly of the rough periwinkle Littorina saxatilis.</title>
        <authorList>
            <person name="De Jode A."/>
            <person name="Faria R."/>
            <person name="Formenti G."/>
            <person name="Sims Y."/>
            <person name="Smith T.P."/>
            <person name="Tracey A."/>
            <person name="Wood J.M.D."/>
            <person name="Zagrodzka Z.B."/>
            <person name="Johannesson K."/>
            <person name="Butlin R.K."/>
            <person name="Leder E.H."/>
        </authorList>
    </citation>
    <scope>NUCLEOTIDE SEQUENCE [LARGE SCALE GENOMIC DNA]</scope>
    <source>
        <strain evidence="17">Snail1</strain>
        <tissue evidence="17">Muscle</tissue>
    </source>
</reference>
<evidence type="ECO:0000313" key="18">
    <source>
        <dbReference type="Proteomes" id="UP001374579"/>
    </source>
</evidence>
<dbReference type="EC" id="3.1.1.17" evidence="7"/>
<dbReference type="GO" id="GO:0004341">
    <property type="term" value="F:gluconolactonase activity"/>
    <property type="evidence" value="ECO:0007669"/>
    <property type="project" value="UniProtKB-EC"/>
</dbReference>
<feature type="binding site" evidence="15">
    <location>
        <position position="21"/>
    </location>
    <ligand>
        <name>a divalent metal cation</name>
        <dbReference type="ChEBI" id="CHEBI:60240"/>
    </ligand>
</feature>
<feature type="binding site" evidence="15">
    <location>
        <position position="105"/>
    </location>
    <ligand>
        <name>substrate</name>
    </ligand>
</feature>
<evidence type="ECO:0000256" key="11">
    <source>
        <dbReference type="ARBA" id="ARBA00022801"/>
    </source>
</evidence>
<evidence type="ECO:0000256" key="10">
    <source>
        <dbReference type="ARBA" id="ARBA00022723"/>
    </source>
</evidence>
<feature type="binding site" evidence="15">
    <location>
        <position position="103"/>
    </location>
    <ligand>
        <name>substrate</name>
    </ligand>
</feature>
<comment type="caution">
    <text evidence="17">The sequence shown here is derived from an EMBL/GenBank/DDBJ whole genome shotgun (WGS) entry which is preliminary data.</text>
</comment>
<evidence type="ECO:0000256" key="14">
    <source>
        <dbReference type="PIRSR" id="PIRSR605511-1"/>
    </source>
</evidence>
<keyword evidence="15" id="KW-0862">Zinc</keyword>
<comment type="cofactor">
    <cofactor evidence="15">
        <name>Zn(2+)</name>
        <dbReference type="ChEBI" id="CHEBI:29105"/>
    </cofactor>
    <text evidence="15">Binds 1 divalent metal cation per subunit.</text>
</comment>
<proteinExistence type="inferred from homology"/>
<dbReference type="EMBL" id="JBAMIC010000011">
    <property type="protein sequence ID" value="KAK7100080.1"/>
    <property type="molecule type" value="Genomic_DNA"/>
</dbReference>
<sequence>MATPSPKVEVVLKNVCPQLGEAPHWDDASQTLFFVDIPGCQAQRYNTTTGQHDVKQLDDQVSPIVPRRAGGYIIGLGRRFAELDFETGKTTVIQELDPGTPNRVNDGKCDAKGRLWAGTVSPAPGKGFTEGAGTLYSLEVDRTVKKHLPGLTVSNGLAWSEDNRTFFFIDSRPAGNLYAFDFDLEAGTIDRQRVVKQLGGDKAVIPGAVPDGMTIDTEGKLWIAFFNGGAVMRLDPETGKTLQKVELPVTQTTSLSWGGKNLDELYVTTARRFDDEEFQKQPLAGSLFKITGLGASGTPAYMYEG</sequence>
<name>A0AAN9B682_9CAEN</name>
<comment type="subcellular location">
    <subcellularLocation>
        <location evidence="5">Cytoplasm</location>
    </subcellularLocation>
</comment>
<comment type="cofactor">
    <cofactor evidence="4">
        <name>Mg(2+)</name>
        <dbReference type="ChEBI" id="CHEBI:18420"/>
    </cofactor>
</comment>
<dbReference type="AlphaFoldDB" id="A0AAN9B682"/>
<dbReference type="Pfam" id="PF08450">
    <property type="entry name" value="SGL"/>
    <property type="match status" value="1"/>
</dbReference>
<keyword evidence="10 15" id="KW-0479">Metal-binding</keyword>
<dbReference type="InterPro" id="IPR005511">
    <property type="entry name" value="SMP-30"/>
</dbReference>
<keyword evidence="18" id="KW-1185">Reference proteome</keyword>
<dbReference type="PANTHER" id="PTHR10907">
    <property type="entry name" value="REGUCALCIN"/>
    <property type="match status" value="1"/>
</dbReference>
<dbReference type="Proteomes" id="UP001374579">
    <property type="component" value="Unassembled WGS sequence"/>
</dbReference>
<evidence type="ECO:0000256" key="7">
    <source>
        <dbReference type="ARBA" id="ARBA00013227"/>
    </source>
</evidence>
<dbReference type="GO" id="GO:0019853">
    <property type="term" value="P:L-ascorbic acid biosynthetic process"/>
    <property type="evidence" value="ECO:0007669"/>
    <property type="project" value="TreeGrafter"/>
</dbReference>
<dbReference type="InterPro" id="IPR008367">
    <property type="entry name" value="Regucalcin"/>
</dbReference>
<evidence type="ECO:0000256" key="12">
    <source>
        <dbReference type="ARBA" id="ARBA00022837"/>
    </source>
</evidence>
<comment type="catalytic activity">
    <reaction evidence="1">
        <text>D-glucono-1,5-lactone + H2O = D-gluconate + H(+)</text>
        <dbReference type="Rhea" id="RHEA:10440"/>
        <dbReference type="ChEBI" id="CHEBI:15377"/>
        <dbReference type="ChEBI" id="CHEBI:15378"/>
        <dbReference type="ChEBI" id="CHEBI:16217"/>
        <dbReference type="ChEBI" id="CHEBI:18391"/>
        <dbReference type="EC" id="3.1.1.17"/>
    </reaction>
</comment>
<organism evidence="17 18">
    <name type="scientific">Littorina saxatilis</name>
    <dbReference type="NCBI Taxonomy" id="31220"/>
    <lineage>
        <taxon>Eukaryota</taxon>
        <taxon>Metazoa</taxon>
        <taxon>Spiralia</taxon>
        <taxon>Lophotrochozoa</taxon>
        <taxon>Mollusca</taxon>
        <taxon>Gastropoda</taxon>
        <taxon>Caenogastropoda</taxon>
        <taxon>Littorinimorpha</taxon>
        <taxon>Littorinoidea</taxon>
        <taxon>Littorinidae</taxon>
        <taxon>Littorina</taxon>
    </lineage>
</organism>
<gene>
    <name evidence="17" type="ORF">V1264_023082</name>
</gene>
<comment type="cofactor">
    <cofactor evidence="3">
        <name>Mn(2+)</name>
        <dbReference type="ChEBI" id="CHEBI:29035"/>
    </cofactor>
</comment>
<dbReference type="InterPro" id="IPR013658">
    <property type="entry name" value="SGL"/>
</dbReference>
<feature type="binding site" evidence="15">
    <location>
        <position position="211"/>
    </location>
    <ligand>
        <name>a divalent metal cation</name>
        <dbReference type="ChEBI" id="CHEBI:60240"/>
    </ligand>
</feature>
<protein>
    <recommendedName>
        <fullName evidence="8">Regucalcin</fullName>
        <ecNumber evidence="7">3.1.1.17</ecNumber>
    </recommendedName>
    <alternativeName>
        <fullName evidence="13">Gluconolactonase</fullName>
    </alternativeName>
</protein>
<evidence type="ECO:0000256" key="6">
    <source>
        <dbReference type="ARBA" id="ARBA00008853"/>
    </source>
</evidence>
<evidence type="ECO:0000256" key="9">
    <source>
        <dbReference type="ARBA" id="ARBA00022490"/>
    </source>
</evidence>
<keyword evidence="12" id="KW-0106">Calcium</keyword>
<dbReference type="PRINTS" id="PR01791">
    <property type="entry name" value="REGUCALCIN"/>
</dbReference>
<dbReference type="GO" id="GO:0005509">
    <property type="term" value="F:calcium ion binding"/>
    <property type="evidence" value="ECO:0007669"/>
    <property type="project" value="InterPro"/>
</dbReference>
<dbReference type="FunFam" id="2.120.10.30:FF:000027">
    <property type="entry name" value="Regucalcin homologue"/>
    <property type="match status" value="1"/>
</dbReference>
<evidence type="ECO:0000256" key="4">
    <source>
        <dbReference type="ARBA" id="ARBA00001946"/>
    </source>
</evidence>
<keyword evidence="11" id="KW-0378">Hydrolase</keyword>
<comment type="cofactor">
    <cofactor evidence="2">
        <name>Ca(2+)</name>
        <dbReference type="ChEBI" id="CHEBI:29108"/>
    </cofactor>
</comment>
<accession>A0AAN9B682</accession>
<feature type="binding site" evidence="15">
    <location>
        <position position="155"/>
    </location>
    <ligand>
        <name>a divalent metal cation</name>
        <dbReference type="ChEBI" id="CHEBI:60240"/>
    </ligand>
</feature>
<feature type="domain" description="SMP-30/Gluconolactonase/LRE-like region" evidence="16">
    <location>
        <begin position="19"/>
        <end position="271"/>
    </location>
</feature>
<evidence type="ECO:0000313" key="17">
    <source>
        <dbReference type="EMBL" id="KAK7100080.1"/>
    </source>
</evidence>
<evidence type="ECO:0000256" key="13">
    <source>
        <dbReference type="ARBA" id="ARBA00032464"/>
    </source>
</evidence>